<dbReference type="SUPFAM" id="SSF47769">
    <property type="entry name" value="SAM/Pointed domain"/>
    <property type="match status" value="1"/>
</dbReference>
<reference evidence="2" key="1">
    <citation type="submission" date="2021-02" db="EMBL/GenBank/DDBJ databases">
        <authorList>
            <person name="Nowell W R."/>
        </authorList>
    </citation>
    <scope>NUCLEOTIDE SEQUENCE</scope>
</reference>
<dbReference type="Proteomes" id="UP000663852">
    <property type="component" value="Unassembled WGS sequence"/>
</dbReference>
<organism evidence="2 5">
    <name type="scientific">Adineta ricciae</name>
    <name type="common">Rotifer</name>
    <dbReference type="NCBI Taxonomy" id="249248"/>
    <lineage>
        <taxon>Eukaryota</taxon>
        <taxon>Metazoa</taxon>
        <taxon>Spiralia</taxon>
        <taxon>Gnathifera</taxon>
        <taxon>Rotifera</taxon>
        <taxon>Eurotatoria</taxon>
        <taxon>Bdelloidea</taxon>
        <taxon>Adinetida</taxon>
        <taxon>Adinetidae</taxon>
        <taxon>Adineta</taxon>
    </lineage>
</organism>
<dbReference type="InterPro" id="IPR013761">
    <property type="entry name" value="SAM/pointed_sf"/>
</dbReference>
<name>A0A813PUT1_ADIRI</name>
<feature type="domain" description="TIR" evidence="1">
    <location>
        <begin position="507"/>
        <end position="637"/>
    </location>
</feature>
<dbReference type="EMBL" id="CAJNOJ010000007">
    <property type="protein sequence ID" value="CAF0761004.1"/>
    <property type="molecule type" value="Genomic_DNA"/>
</dbReference>
<keyword evidence="4" id="KW-1185">Reference proteome</keyword>
<protein>
    <recommendedName>
        <fullName evidence="1">TIR domain-containing protein</fullName>
    </recommendedName>
</protein>
<dbReference type="Pfam" id="PF13676">
    <property type="entry name" value="TIR_2"/>
    <property type="match status" value="1"/>
</dbReference>
<dbReference type="PROSITE" id="PS50104">
    <property type="entry name" value="TIR"/>
    <property type="match status" value="1"/>
</dbReference>
<evidence type="ECO:0000313" key="5">
    <source>
        <dbReference type="Proteomes" id="UP000663852"/>
    </source>
</evidence>
<dbReference type="PANTHER" id="PTHR46270:SF2">
    <property type="entry name" value="TIR DOMAIN-CONTAINING PROTEIN"/>
    <property type="match status" value="1"/>
</dbReference>
<dbReference type="Proteomes" id="UP000663828">
    <property type="component" value="Unassembled WGS sequence"/>
</dbReference>
<accession>A0A813PUT1</accession>
<dbReference type="AlphaFoldDB" id="A0A813PUT1"/>
<evidence type="ECO:0000313" key="2">
    <source>
        <dbReference type="EMBL" id="CAF0761004.1"/>
    </source>
</evidence>
<evidence type="ECO:0000259" key="1">
    <source>
        <dbReference type="PROSITE" id="PS50104"/>
    </source>
</evidence>
<dbReference type="InterPro" id="IPR035897">
    <property type="entry name" value="Toll_tir_struct_dom_sf"/>
</dbReference>
<dbReference type="InterPro" id="IPR000157">
    <property type="entry name" value="TIR_dom"/>
</dbReference>
<proteinExistence type="predicted"/>
<comment type="caution">
    <text evidence="2">The sequence shown here is derived from an EMBL/GenBank/DDBJ whole genome shotgun (WGS) entry which is preliminary data.</text>
</comment>
<dbReference type="GO" id="GO:0007165">
    <property type="term" value="P:signal transduction"/>
    <property type="evidence" value="ECO:0007669"/>
    <property type="project" value="InterPro"/>
</dbReference>
<evidence type="ECO:0000313" key="4">
    <source>
        <dbReference type="Proteomes" id="UP000663828"/>
    </source>
</evidence>
<dbReference type="Gene3D" id="3.40.50.10140">
    <property type="entry name" value="Toll/interleukin-1 receptor homology (TIR) domain"/>
    <property type="match status" value="1"/>
</dbReference>
<dbReference type="PANTHER" id="PTHR46270">
    <property type="entry name" value="ARMADILLO-TYPE FOLD-RELATED"/>
    <property type="match status" value="1"/>
</dbReference>
<dbReference type="EMBL" id="CAJNOR010001967">
    <property type="protein sequence ID" value="CAF1227817.1"/>
    <property type="molecule type" value="Genomic_DNA"/>
</dbReference>
<dbReference type="SUPFAM" id="SSF52200">
    <property type="entry name" value="Toll/Interleukin receptor TIR domain"/>
    <property type="match status" value="1"/>
</dbReference>
<evidence type="ECO:0000313" key="3">
    <source>
        <dbReference type="EMBL" id="CAF1227817.1"/>
    </source>
</evidence>
<gene>
    <name evidence="2" type="ORF">EDS130_LOCUS2804</name>
    <name evidence="3" type="ORF">XAT740_LOCUS25059</name>
</gene>
<dbReference type="OrthoDB" id="10036423at2759"/>
<sequence>MASSFDLLVAQLTVDANLREITNVLKSQNSVLESTFISEFYQPILTLERWTWQLFGKNSHQNFQQSTYFDFFRTLALFNKNLVFHYDTIDSVTKAAVIIPDTIEWINDIFTQLANITDENDIYIYIVSMWFDNLSLFLFDNPEHEASPAIVHINRYIAQNYIMTDQYKFYLSQLAQPSVSQTIFTAKQLFYIKTCSLSLSAYLFAKAQDFLYTSSDILQHLGPYYTQIIILHTQTIESWSSSLLTCITHLISFFVSCCWWGGEKNSPIRILFANDAGAGVYIDALIRIVEHKPFRQYLSSQQSSDHTILLDRTLFSLINISQNQEMIWFLRSKPMLVDVLIELAETSVYDNVCLCIFSILAEILSNERLKELKIPDSASSYFFRILEDAWNHPLKKFKQIPIYYILKLYITLSKIDAIQQTTANTNKIPLLIEMCDEYPMIFDILWALSFNHDVQQQLRSNSSFMTKLNHPPKEYNNEQIRKIVQGILWNLETTHKDRTTSLTSDEKMFDIMISYSHKDEVICRKIYDELIKTGYRIWIDFDQLHGNVMDAMAQAIERSNAIVICMSEEYRRSNYCRAEAHYAFQRQLKMVPILLKEHYQPDGWLLFLVGQLFYIDFTKYEFSQAIEMLNKELKAPVINDFGLLRICSKEEIENAEPATPFCLSTASSVSIIPKNLHEWNSTHVQDWMITHDLSQLSRVFANFNGSSLIHMYEFIEKLDLQQVVTLLQDDSVRRTGQNLSLVELSHFRSLMKQQIQSSPPFSSTLKRTKRNLNKWKHKPLVSCQII</sequence>